<feature type="compositionally biased region" description="Polar residues" evidence="1">
    <location>
        <begin position="132"/>
        <end position="150"/>
    </location>
</feature>
<feature type="region of interest" description="Disordered" evidence="1">
    <location>
        <begin position="15"/>
        <end position="52"/>
    </location>
</feature>
<dbReference type="EMBL" id="JASCZI010121936">
    <property type="protein sequence ID" value="MED6163348.1"/>
    <property type="molecule type" value="Genomic_DNA"/>
</dbReference>
<evidence type="ECO:0000313" key="2">
    <source>
        <dbReference type="EMBL" id="MED6163348.1"/>
    </source>
</evidence>
<comment type="caution">
    <text evidence="2">The sequence shown here is derived from an EMBL/GenBank/DDBJ whole genome shotgun (WGS) entry which is preliminary data.</text>
</comment>
<keyword evidence="3" id="KW-1185">Reference proteome</keyword>
<feature type="region of interest" description="Disordered" evidence="1">
    <location>
        <begin position="125"/>
        <end position="156"/>
    </location>
</feature>
<gene>
    <name evidence="2" type="ORF">PIB30_079000</name>
</gene>
<sequence length="156" mass="16882">MFEIRQQFNFKRGHRNSLTELRRQPSPPLIKEEASPIVTTNTDPSPSPVPPSNLRLGSSVHRRLCSGFLPTVPPLIQEEVTPIITTNTDHPPSPLFRRTIFASVTPFTVASVLPSFLVAASSVAAPKAPSPNHNTAIAVQPTLHSSSSSEADLPHP</sequence>
<protein>
    <submittedName>
        <fullName evidence="2">Uncharacterized protein</fullName>
    </submittedName>
</protein>
<proteinExistence type="predicted"/>
<evidence type="ECO:0000256" key="1">
    <source>
        <dbReference type="SAM" id="MobiDB-lite"/>
    </source>
</evidence>
<organism evidence="2 3">
    <name type="scientific">Stylosanthes scabra</name>
    <dbReference type="NCBI Taxonomy" id="79078"/>
    <lineage>
        <taxon>Eukaryota</taxon>
        <taxon>Viridiplantae</taxon>
        <taxon>Streptophyta</taxon>
        <taxon>Embryophyta</taxon>
        <taxon>Tracheophyta</taxon>
        <taxon>Spermatophyta</taxon>
        <taxon>Magnoliopsida</taxon>
        <taxon>eudicotyledons</taxon>
        <taxon>Gunneridae</taxon>
        <taxon>Pentapetalae</taxon>
        <taxon>rosids</taxon>
        <taxon>fabids</taxon>
        <taxon>Fabales</taxon>
        <taxon>Fabaceae</taxon>
        <taxon>Papilionoideae</taxon>
        <taxon>50 kb inversion clade</taxon>
        <taxon>dalbergioids sensu lato</taxon>
        <taxon>Dalbergieae</taxon>
        <taxon>Pterocarpus clade</taxon>
        <taxon>Stylosanthes</taxon>
    </lineage>
</organism>
<accession>A0ABU6UTQ8</accession>
<name>A0ABU6UTQ8_9FABA</name>
<evidence type="ECO:0000313" key="3">
    <source>
        <dbReference type="Proteomes" id="UP001341840"/>
    </source>
</evidence>
<reference evidence="2 3" key="1">
    <citation type="journal article" date="2023" name="Plants (Basel)">
        <title>Bridging the Gap: Combining Genomics and Transcriptomics Approaches to Understand Stylosanthes scabra, an Orphan Legume from the Brazilian Caatinga.</title>
        <authorList>
            <person name="Ferreira-Neto J.R.C."/>
            <person name="da Silva M.D."/>
            <person name="Binneck E."/>
            <person name="de Melo N.F."/>
            <person name="da Silva R.H."/>
            <person name="de Melo A.L.T.M."/>
            <person name="Pandolfi V."/>
            <person name="Bustamante F.O."/>
            <person name="Brasileiro-Vidal A.C."/>
            <person name="Benko-Iseppon A.M."/>
        </authorList>
    </citation>
    <scope>NUCLEOTIDE SEQUENCE [LARGE SCALE GENOMIC DNA]</scope>
    <source>
        <tissue evidence="2">Leaves</tissue>
    </source>
</reference>
<dbReference type="Proteomes" id="UP001341840">
    <property type="component" value="Unassembled WGS sequence"/>
</dbReference>